<dbReference type="EMBL" id="MSDW01000001">
    <property type="protein sequence ID" value="OKY77566.1"/>
    <property type="molecule type" value="Genomic_DNA"/>
</dbReference>
<dbReference type="Pfam" id="PF07758">
    <property type="entry name" value="DUF1614"/>
    <property type="match status" value="1"/>
</dbReference>
<feature type="transmembrane region" description="Helical" evidence="1">
    <location>
        <begin position="205"/>
        <end position="228"/>
    </location>
</feature>
<feature type="transmembrane region" description="Helical" evidence="1">
    <location>
        <begin position="115"/>
        <end position="134"/>
    </location>
</feature>
<keyword evidence="1" id="KW-0812">Transmembrane</keyword>
<sequence>MFFLPLALPLLLIFFVIPFLMAYLVLSVGSILGFSPFMTLLIYMLILIGSAVNIPIFKLEKKETVAMPERDVFGFKFPDQLFRESKYITVSLNLGGAIIPTLLSFYLLLTIPIEEIYATMVATLIVVFVSKKGARLVEGAGISMPMIIPPLTAVLASMFSLILFNLPFINLAKISFFSGVLGVLIGADILNLNKIKKLRVSMISIGGAGTFDGIFLTGVFSVIFSALFI</sequence>
<evidence type="ECO:0000313" key="3">
    <source>
        <dbReference type="Proteomes" id="UP000185744"/>
    </source>
</evidence>
<reference evidence="2" key="1">
    <citation type="submission" date="2016-12" db="EMBL/GenBank/DDBJ databases">
        <title>Discovery of methanogenic haloarchaea.</title>
        <authorList>
            <person name="Sorokin D.Y."/>
            <person name="Makarova K.S."/>
            <person name="Abbas B."/>
            <person name="Ferrer M."/>
            <person name="Golyshin P.N."/>
        </authorList>
    </citation>
    <scope>NUCLEOTIDE SEQUENCE [LARGE SCALE GENOMIC DNA]</scope>
    <source>
        <strain evidence="2">HMET1</strain>
    </source>
</reference>
<evidence type="ECO:0000256" key="1">
    <source>
        <dbReference type="SAM" id="Phobius"/>
    </source>
</evidence>
<keyword evidence="1" id="KW-0472">Membrane</keyword>
<feature type="transmembrane region" description="Helical" evidence="1">
    <location>
        <begin position="37"/>
        <end position="57"/>
    </location>
</feature>
<feature type="transmembrane region" description="Helical" evidence="1">
    <location>
        <begin position="87"/>
        <end position="109"/>
    </location>
</feature>
<name>A0A1Q6DT78_METT1</name>
<feature type="transmembrane region" description="Helical" evidence="1">
    <location>
        <begin position="146"/>
        <end position="168"/>
    </location>
</feature>
<dbReference type="InterPro" id="IPR011672">
    <property type="entry name" value="DUF1614"/>
</dbReference>
<dbReference type="InParanoid" id="A0A1Q6DT78"/>
<organism evidence="2 3">
    <name type="scientific">Methanohalarchaeum thermophilum</name>
    <dbReference type="NCBI Taxonomy" id="1903181"/>
    <lineage>
        <taxon>Archaea</taxon>
        <taxon>Methanobacteriati</taxon>
        <taxon>Methanobacteriota</taxon>
        <taxon>Methanonatronarchaeia</taxon>
        <taxon>Methanonatronarchaeales</taxon>
        <taxon>Methanonatronarchaeaceae</taxon>
        <taxon>Candidatus Methanohalarchaeum</taxon>
    </lineage>
</organism>
<feature type="transmembrane region" description="Helical" evidence="1">
    <location>
        <begin position="174"/>
        <end position="193"/>
    </location>
</feature>
<comment type="caution">
    <text evidence="2">The sequence shown here is derived from an EMBL/GenBank/DDBJ whole genome shotgun (WGS) entry which is preliminary data.</text>
</comment>
<proteinExistence type="predicted"/>
<accession>A0A1Q6DT78</accession>
<dbReference type="AlphaFoldDB" id="A0A1Q6DT78"/>
<dbReference type="Proteomes" id="UP000185744">
    <property type="component" value="Unassembled WGS sequence"/>
</dbReference>
<gene>
    <name evidence="2" type="ORF">BTN85_0034</name>
</gene>
<keyword evidence="3" id="KW-1185">Reference proteome</keyword>
<protein>
    <submittedName>
        <fullName evidence="2">Membrane protein</fullName>
    </submittedName>
</protein>
<keyword evidence="1" id="KW-1133">Transmembrane helix</keyword>
<evidence type="ECO:0000313" key="2">
    <source>
        <dbReference type="EMBL" id="OKY77566.1"/>
    </source>
</evidence>